<dbReference type="RefSeq" id="WP_398279454.1">
    <property type="nucleotide sequence ID" value="NZ_JBITLV010000003.1"/>
</dbReference>
<evidence type="ECO:0000313" key="5">
    <source>
        <dbReference type="Proteomes" id="UP001612915"/>
    </source>
</evidence>
<keyword evidence="1 4" id="KW-0808">Transferase</keyword>
<dbReference type="PANTHER" id="PTHR43877">
    <property type="entry name" value="AMINOALKYLPHOSPHONATE N-ACETYLTRANSFERASE-RELATED-RELATED"/>
    <property type="match status" value="1"/>
</dbReference>
<dbReference type="InterPro" id="IPR016181">
    <property type="entry name" value="Acyl_CoA_acyltransferase"/>
</dbReference>
<dbReference type="InterPro" id="IPR000182">
    <property type="entry name" value="GNAT_dom"/>
</dbReference>
<sequence length="340" mass="37153">MLPERAGRRRLTWHPLTPDLVPAWWELLGALRAADGGGRAFTAAELHDELRPAWARPEANSRIAMDDDGAARAFGLTQVRPGDHDLVRAWLWGGVHPDWCALGLGRSLLRWQLDRARALVAERRAELTGASSARVVPRAMAFTVAENESPGVQRLARRLGFEASRYFAGMRRDLGAATGPLPRPPVPAGVRLVPWRLDLDELVLAAHNEAFAEHWMFQPWPLASWRHWQTGHRTFRPAWSLVAVTGDGEVAGYVLNSEPGPAEGDPGPVGWTDKIGVRPAWRGRGLGRALLAGALSAFQAAGMVAAGLDVDVDNTTSAVRLYEELGYVVHDRAVQLTLAV</sequence>
<organism evidence="4 5">
    <name type="scientific">Spongisporangium articulatum</name>
    <dbReference type="NCBI Taxonomy" id="3362603"/>
    <lineage>
        <taxon>Bacteria</taxon>
        <taxon>Bacillati</taxon>
        <taxon>Actinomycetota</taxon>
        <taxon>Actinomycetes</taxon>
        <taxon>Kineosporiales</taxon>
        <taxon>Kineosporiaceae</taxon>
        <taxon>Spongisporangium</taxon>
    </lineage>
</organism>
<dbReference type="Pfam" id="PF00583">
    <property type="entry name" value="Acetyltransf_1"/>
    <property type="match status" value="1"/>
</dbReference>
<dbReference type="EMBL" id="JBITLV010000003">
    <property type="protein sequence ID" value="MFI7587550.1"/>
    <property type="molecule type" value="Genomic_DNA"/>
</dbReference>
<reference evidence="4 5" key="1">
    <citation type="submission" date="2024-10" db="EMBL/GenBank/DDBJ databases">
        <title>The Natural Products Discovery Center: Release of the First 8490 Sequenced Strains for Exploring Actinobacteria Biosynthetic Diversity.</title>
        <authorList>
            <person name="Kalkreuter E."/>
            <person name="Kautsar S.A."/>
            <person name="Yang D."/>
            <person name="Bader C.D."/>
            <person name="Teijaro C.N."/>
            <person name="Fluegel L."/>
            <person name="Davis C.M."/>
            <person name="Simpson J.R."/>
            <person name="Lauterbach L."/>
            <person name="Steele A.D."/>
            <person name="Gui C."/>
            <person name="Meng S."/>
            <person name="Li G."/>
            <person name="Viehrig K."/>
            <person name="Ye F."/>
            <person name="Su P."/>
            <person name="Kiefer A.F."/>
            <person name="Nichols A."/>
            <person name="Cepeda A.J."/>
            <person name="Yan W."/>
            <person name="Fan B."/>
            <person name="Jiang Y."/>
            <person name="Adhikari A."/>
            <person name="Zheng C.-J."/>
            <person name="Schuster L."/>
            <person name="Cowan T.M."/>
            <person name="Smanski M.J."/>
            <person name="Chevrette M.G."/>
            <person name="De Carvalho L.P.S."/>
            <person name="Shen B."/>
        </authorList>
    </citation>
    <scope>NUCLEOTIDE SEQUENCE [LARGE SCALE GENOMIC DNA]</scope>
    <source>
        <strain evidence="4 5">NPDC049639</strain>
    </source>
</reference>
<proteinExistence type="predicted"/>
<dbReference type="Gene3D" id="3.40.630.30">
    <property type="match status" value="1"/>
</dbReference>
<feature type="domain" description="N-acetyltransferase" evidence="3">
    <location>
        <begin position="190"/>
        <end position="340"/>
    </location>
</feature>
<evidence type="ECO:0000256" key="2">
    <source>
        <dbReference type="ARBA" id="ARBA00023315"/>
    </source>
</evidence>
<dbReference type="SUPFAM" id="SSF55729">
    <property type="entry name" value="Acyl-CoA N-acyltransferases (Nat)"/>
    <property type="match status" value="2"/>
</dbReference>
<dbReference type="PROSITE" id="PS51186">
    <property type="entry name" value="GNAT"/>
    <property type="match status" value="2"/>
</dbReference>
<dbReference type="GO" id="GO:0016746">
    <property type="term" value="F:acyltransferase activity"/>
    <property type="evidence" value="ECO:0007669"/>
    <property type="project" value="UniProtKB-KW"/>
</dbReference>
<protein>
    <submittedName>
        <fullName evidence="4">GNAT family N-acetyltransferase</fullName>
        <ecNumber evidence="4">2.3.1.-</ecNumber>
    </submittedName>
</protein>
<dbReference type="CDD" id="cd04301">
    <property type="entry name" value="NAT_SF"/>
    <property type="match status" value="1"/>
</dbReference>
<comment type="caution">
    <text evidence="4">The sequence shown here is derived from an EMBL/GenBank/DDBJ whole genome shotgun (WGS) entry which is preliminary data.</text>
</comment>
<gene>
    <name evidence="4" type="ORF">ACIB24_10800</name>
</gene>
<name>A0ABW8AMD8_9ACTN</name>
<dbReference type="EC" id="2.3.1.-" evidence="4"/>
<evidence type="ECO:0000259" key="3">
    <source>
        <dbReference type="PROSITE" id="PS51186"/>
    </source>
</evidence>
<dbReference type="InterPro" id="IPR050832">
    <property type="entry name" value="Bact_Acetyltransf"/>
</dbReference>
<dbReference type="Proteomes" id="UP001612915">
    <property type="component" value="Unassembled WGS sequence"/>
</dbReference>
<accession>A0ABW8AMD8</accession>
<keyword evidence="5" id="KW-1185">Reference proteome</keyword>
<keyword evidence="2 4" id="KW-0012">Acyltransferase</keyword>
<feature type="domain" description="N-acetyltransferase" evidence="3">
    <location>
        <begin position="11"/>
        <end position="184"/>
    </location>
</feature>
<evidence type="ECO:0000256" key="1">
    <source>
        <dbReference type="ARBA" id="ARBA00022679"/>
    </source>
</evidence>
<evidence type="ECO:0000313" key="4">
    <source>
        <dbReference type="EMBL" id="MFI7587550.1"/>
    </source>
</evidence>